<evidence type="ECO:0000313" key="2">
    <source>
        <dbReference type="Proteomes" id="UP000054736"/>
    </source>
</evidence>
<proteinExistence type="predicted"/>
<evidence type="ECO:0000313" key="1">
    <source>
        <dbReference type="EMBL" id="KTC93782.1"/>
    </source>
</evidence>
<keyword evidence="2" id="KW-1185">Reference proteome</keyword>
<gene>
    <name evidence="1" type="ORF">Ldro_0132</name>
</gene>
<comment type="caution">
    <text evidence="1">The sequence shown here is derived from an EMBL/GenBank/DDBJ whole genome shotgun (WGS) entry which is preliminary data.</text>
</comment>
<dbReference type="EMBL" id="LNXY01000001">
    <property type="protein sequence ID" value="KTC93782.1"/>
    <property type="molecule type" value="Genomic_DNA"/>
</dbReference>
<name>A0A0W0TE23_9GAMM</name>
<dbReference type="AlphaFoldDB" id="A0A0W0TE23"/>
<dbReference type="RefSeq" id="WP_238583931.1">
    <property type="nucleotide sequence ID" value="NZ_CAAAIU010000006.1"/>
</dbReference>
<dbReference type="PATRIC" id="fig|1212489.4.peg.133"/>
<reference evidence="1 2" key="1">
    <citation type="submission" date="2015-11" db="EMBL/GenBank/DDBJ databases">
        <title>Genomic analysis of 38 Legionella species identifies large and diverse effector repertoires.</title>
        <authorList>
            <person name="Burstein D."/>
            <person name="Amaro F."/>
            <person name="Zusman T."/>
            <person name="Lifshitz Z."/>
            <person name="Cohen O."/>
            <person name="Gilbert J.A."/>
            <person name="Pupko T."/>
            <person name="Shuman H.A."/>
            <person name="Segal G."/>
        </authorList>
    </citation>
    <scope>NUCLEOTIDE SEQUENCE [LARGE SCALE GENOMIC DNA]</scope>
    <source>
        <strain evidence="1 2">ATCC 700990</strain>
    </source>
</reference>
<accession>A0A0W0TE23</accession>
<dbReference type="Proteomes" id="UP000054736">
    <property type="component" value="Unassembled WGS sequence"/>
</dbReference>
<protein>
    <submittedName>
        <fullName evidence="1">Uncharacterized protein</fullName>
    </submittedName>
</protein>
<sequence>MKLKSILAHCLVWNFTHRSLTALLSSYLLVFTPLAHSERYYLCGPDEDGCYKDIYQYCACIPVNEEESNKPYCFNFDKLSCTPLSQTLHCDPALTFKNQASCLGVIFQSIPNPPCKIRSKSFCLKHNTPICNKDGEPQSCQREF</sequence>
<organism evidence="1 2">
    <name type="scientific">Legionella drozanskii LLAP-1</name>
    <dbReference type="NCBI Taxonomy" id="1212489"/>
    <lineage>
        <taxon>Bacteria</taxon>
        <taxon>Pseudomonadati</taxon>
        <taxon>Pseudomonadota</taxon>
        <taxon>Gammaproteobacteria</taxon>
        <taxon>Legionellales</taxon>
        <taxon>Legionellaceae</taxon>
        <taxon>Legionella</taxon>
    </lineage>
</organism>